<dbReference type="SMART" id="SM00968">
    <property type="entry name" value="SMC_hinge"/>
    <property type="match status" value="1"/>
</dbReference>
<dbReference type="GO" id="GO:0005524">
    <property type="term" value="F:ATP binding"/>
    <property type="evidence" value="ECO:0007669"/>
    <property type="project" value="InterPro"/>
</dbReference>
<name>T0MD79_9MICR</name>
<evidence type="ECO:0000256" key="1">
    <source>
        <dbReference type="SAM" id="Coils"/>
    </source>
</evidence>
<proteinExistence type="predicted"/>
<keyword evidence="1" id="KW-0175">Coiled coil</keyword>
<dbReference type="Gene3D" id="3.30.70.1620">
    <property type="match status" value="1"/>
</dbReference>
<feature type="coiled-coil region" evidence="1">
    <location>
        <begin position="356"/>
        <end position="435"/>
    </location>
</feature>
<dbReference type="EMBL" id="KE647166">
    <property type="protein sequence ID" value="EQB61186.1"/>
    <property type="molecule type" value="Genomic_DNA"/>
</dbReference>
<keyword evidence="4" id="KW-1185">Reference proteome</keyword>
<dbReference type="SUPFAM" id="SSF75553">
    <property type="entry name" value="Smc hinge domain"/>
    <property type="match status" value="1"/>
</dbReference>
<feature type="coiled-coil region" evidence="1">
    <location>
        <begin position="298"/>
        <end position="332"/>
    </location>
</feature>
<evidence type="ECO:0000313" key="4">
    <source>
        <dbReference type="Proteomes" id="UP000053780"/>
    </source>
</evidence>
<feature type="domain" description="SMC hinge" evidence="2">
    <location>
        <begin position="156"/>
        <end position="263"/>
    </location>
</feature>
<dbReference type="Proteomes" id="UP000053780">
    <property type="component" value="Unassembled WGS sequence"/>
</dbReference>
<organism evidence="3 4">
    <name type="scientific">Vairimorpha apis BRL 01</name>
    <dbReference type="NCBI Taxonomy" id="1037528"/>
    <lineage>
        <taxon>Eukaryota</taxon>
        <taxon>Fungi</taxon>
        <taxon>Fungi incertae sedis</taxon>
        <taxon>Microsporidia</taxon>
        <taxon>Nosematidae</taxon>
        <taxon>Vairimorpha</taxon>
    </lineage>
</organism>
<dbReference type="OrthoDB" id="5575062at2759"/>
<dbReference type="Gene3D" id="1.20.1060.20">
    <property type="match status" value="1"/>
</dbReference>
<dbReference type="InterPro" id="IPR036277">
    <property type="entry name" value="SMC_hinge_sf"/>
</dbReference>
<accession>T0MD79</accession>
<dbReference type="GO" id="GO:0051276">
    <property type="term" value="P:chromosome organization"/>
    <property type="evidence" value="ECO:0007669"/>
    <property type="project" value="InterPro"/>
</dbReference>
<dbReference type="HOGENOM" id="CLU_569961_0_0_1"/>
<dbReference type="GO" id="GO:0007059">
    <property type="term" value="P:chromosome segregation"/>
    <property type="evidence" value="ECO:0007669"/>
    <property type="project" value="UniProtKB-ARBA"/>
</dbReference>
<evidence type="ECO:0000259" key="2">
    <source>
        <dbReference type="SMART" id="SM00968"/>
    </source>
</evidence>
<protein>
    <submittedName>
        <fullName evidence="3">Chromosome segregation protein</fullName>
    </submittedName>
</protein>
<feature type="coiled-coil region" evidence="1">
    <location>
        <begin position="11"/>
        <end position="52"/>
    </location>
</feature>
<sequence>MNKNSFKKMDLQYYKNELKLISEELNNKNQNLKKFDEKLKNYQEKKKKFQLNVFILKNIVNFLKIYKDKKLTEDEKKKEISIIKNVLEEKKASEKICFDYDMLTKLIDKRKELWREEKRLMENKKSINEAFKMAENKLFVSGHFSYNVYKEIKDQEGVIGCVYNLIDIPEDFMSAFEAVSGGFLFNIVVENEQVVNKILEKDLSGNAIFIPLNKLEEKNEIEIEGLESLSSKIICDNKYKKLVQFITRNTFLTSDLKKGSEISKKYKISVVTKDGDLVTKSGVMTGGYEHKSTVIIEYKKSINELEHCNNNLKKVQNKISKLNIEIETINNLQKENINLDGRVSTIKFLEEKIKILESSKYNLKSFESKLENLNLKNIGLRTEIIKIENEYDNLKSEVNKLEKSKTNIKNILNSVENFDMERKNLKNQLDNLKIKEVNKLTCNSGKSNLFKKRRIRKKIGNFQCENLYPNLSREQIAEN</sequence>
<dbReference type="GO" id="GO:0005694">
    <property type="term" value="C:chromosome"/>
    <property type="evidence" value="ECO:0007669"/>
    <property type="project" value="InterPro"/>
</dbReference>
<dbReference type="VEuPathDB" id="MicrosporidiaDB:NAPIS_ORF01239"/>
<dbReference type="InterPro" id="IPR010935">
    <property type="entry name" value="SMC_hinge"/>
</dbReference>
<dbReference type="PANTHER" id="PTHR43977">
    <property type="entry name" value="STRUCTURAL MAINTENANCE OF CHROMOSOMES PROTEIN 3"/>
    <property type="match status" value="1"/>
</dbReference>
<dbReference type="AlphaFoldDB" id="T0MD79"/>
<gene>
    <name evidence="3" type="ORF">NAPIS_ORF01239</name>
</gene>
<dbReference type="Pfam" id="PF06470">
    <property type="entry name" value="SMC_hinge"/>
    <property type="match status" value="1"/>
</dbReference>
<evidence type="ECO:0000313" key="3">
    <source>
        <dbReference type="EMBL" id="EQB61186.1"/>
    </source>
</evidence>
<reference evidence="3 4" key="1">
    <citation type="journal article" date="2013" name="BMC Genomics">
        <title>Genome sequencing and comparative genomics of honey bee microsporidia, Nosema apis reveal novel insights into host-parasite interactions.</title>
        <authorList>
            <person name="Chen Yp."/>
            <person name="Pettis J.S."/>
            <person name="Zhao Y."/>
            <person name="Liu X."/>
            <person name="Tallon L.J."/>
            <person name="Sadzewicz L.D."/>
            <person name="Li R."/>
            <person name="Zheng H."/>
            <person name="Huang S."/>
            <person name="Zhang X."/>
            <person name="Hamilton M.C."/>
            <person name="Pernal S.F."/>
            <person name="Melathopoulos A.P."/>
            <person name="Yan X."/>
            <person name="Evans J.D."/>
        </authorList>
    </citation>
    <scope>NUCLEOTIDE SEQUENCE [LARGE SCALE GENOMIC DNA]</scope>
    <source>
        <strain evidence="3 4">BRL 01</strain>
    </source>
</reference>